<dbReference type="InterPro" id="IPR030931">
    <property type="entry name" value="Group_II_RT_mat"/>
</dbReference>
<reference evidence="2 3" key="1">
    <citation type="submission" date="2016-04" db="EMBL/GenBank/DDBJ databases">
        <title>Genome sequence of Clostridium magnum DSM 2767.</title>
        <authorList>
            <person name="Poehlein A."/>
            <person name="Uhlig R."/>
            <person name="Fischer R."/>
            <person name="Bahl H."/>
            <person name="Daniel R."/>
        </authorList>
    </citation>
    <scope>NUCLEOTIDE SEQUENCE [LARGE SCALE GENOMIC DNA]</scope>
    <source>
        <strain evidence="2 3">DSM 2767</strain>
    </source>
</reference>
<dbReference type="Pfam" id="PF13655">
    <property type="entry name" value="RVT_N"/>
    <property type="match status" value="1"/>
</dbReference>
<dbReference type="RefSeq" id="WP_066630417.1">
    <property type="nucleotide sequence ID" value="NZ_FQXL01000030.1"/>
</dbReference>
<dbReference type="SMART" id="SM00507">
    <property type="entry name" value="HNHc"/>
    <property type="match status" value="1"/>
</dbReference>
<evidence type="ECO:0000259" key="1">
    <source>
        <dbReference type="PROSITE" id="PS50878"/>
    </source>
</evidence>
<dbReference type="Proteomes" id="UP000076603">
    <property type="component" value="Unassembled WGS sequence"/>
</dbReference>
<evidence type="ECO:0000313" key="2">
    <source>
        <dbReference type="EMBL" id="KZL88895.1"/>
    </source>
</evidence>
<gene>
    <name evidence="2" type="primary">ltrA_2</name>
    <name evidence="2" type="ORF">CLMAG_57990</name>
</gene>
<dbReference type="Pfam" id="PF08388">
    <property type="entry name" value="GIIM"/>
    <property type="match status" value="1"/>
</dbReference>
<protein>
    <submittedName>
        <fullName evidence="2">Group II intron-encoded protein LtrA</fullName>
    </submittedName>
</protein>
<dbReference type="InterPro" id="IPR002711">
    <property type="entry name" value="HNH"/>
</dbReference>
<dbReference type="InterPro" id="IPR003615">
    <property type="entry name" value="HNH_nuc"/>
</dbReference>
<evidence type="ECO:0000313" key="3">
    <source>
        <dbReference type="Proteomes" id="UP000076603"/>
    </source>
</evidence>
<organism evidence="2 3">
    <name type="scientific">Clostridium magnum DSM 2767</name>
    <dbReference type="NCBI Taxonomy" id="1121326"/>
    <lineage>
        <taxon>Bacteria</taxon>
        <taxon>Bacillati</taxon>
        <taxon>Bacillota</taxon>
        <taxon>Clostridia</taxon>
        <taxon>Eubacteriales</taxon>
        <taxon>Clostridiaceae</taxon>
        <taxon>Clostridium</taxon>
    </lineage>
</organism>
<dbReference type="Pfam" id="PF00078">
    <property type="entry name" value="RVT_1"/>
    <property type="match status" value="1"/>
</dbReference>
<sequence length="601" mass="69612">MNASVSQQRTFIKKSAVSPTSWDSINWNKIQRYVEKLQQRIYHAESCGNKRKVRDLQRLLMRSESALLLSIRQATQINKGKRTAGVDGYKALTERERMALYNKMKNMNIMCHNPKPAYRTYIKKKNGKLRPLGIPTIKDRIYQNIAKLALEPQWETKFEPGSYGFRPKRSCQDAIMAIYCKVGKANSRKQWIFEGDFRGCFDNLNHDYILEQIKDFPACDIIKKWLKAGFVDNNVFNETEFGTPQGGIISPLLANIALHGMEAELGITYKVMNKKRDGLVHENRGTKAVVRYADDFVVICSSKNEAESIYELLQPYLDKRGLELAEDKTRITHIDEGFNFLGFNVKRYKVTTSKSGFKVLIKPSKESIKRARKTISETAKSLTGKNVDILIGKLNPIILGIANYWSTEVSSKVFGSLDKHLWDIQYKFLRRLHPTKGKKWIVKKYYKKDMYGQSKNKWILTGPISGKQLTRFSWRPIVRHELIKFNNSPFDKNLKEYFERRNIKEFERDNVALRQKLAKKQSYKCPLCGYSIIDGKEGLERHHKIPKIKGGNNTIKNQQLVHISCHIDHHRLHPAKGTLPTEAQLRAEKKWRVKGGKVIRK</sequence>
<proteinExistence type="predicted"/>
<feature type="domain" description="Reverse transcriptase" evidence="1">
    <location>
        <begin position="103"/>
        <end position="345"/>
    </location>
</feature>
<dbReference type="PROSITE" id="PS50878">
    <property type="entry name" value="RT_POL"/>
    <property type="match status" value="1"/>
</dbReference>
<dbReference type="InterPro" id="IPR051083">
    <property type="entry name" value="GrpII_Intron_Splice-Mob/Def"/>
</dbReference>
<dbReference type="InterPro" id="IPR013597">
    <property type="entry name" value="Mat_intron_G2"/>
</dbReference>
<dbReference type="PANTHER" id="PTHR34047">
    <property type="entry name" value="NUCLEAR INTRON MATURASE 1, MITOCHONDRIAL-RELATED"/>
    <property type="match status" value="1"/>
</dbReference>
<dbReference type="OrthoDB" id="9793236at2"/>
<dbReference type="SUPFAM" id="SSF56672">
    <property type="entry name" value="DNA/RNA polymerases"/>
    <property type="match status" value="1"/>
</dbReference>
<dbReference type="CDD" id="cd00085">
    <property type="entry name" value="HNHc"/>
    <property type="match status" value="1"/>
</dbReference>
<dbReference type="Pfam" id="PF01844">
    <property type="entry name" value="HNH"/>
    <property type="match status" value="1"/>
</dbReference>
<dbReference type="Gene3D" id="1.10.30.50">
    <property type="match status" value="1"/>
</dbReference>
<dbReference type="GO" id="GO:0003676">
    <property type="term" value="F:nucleic acid binding"/>
    <property type="evidence" value="ECO:0007669"/>
    <property type="project" value="InterPro"/>
</dbReference>
<dbReference type="GO" id="GO:0004519">
    <property type="term" value="F:endonuclease activity"/>
    <property type="evidence" value="ECO:0007669"/>
    <property type="project" value="InterPro"/>
</dbReference>
<dbReference type="STRING" id="1121326.CLMAG_57990"/>
<dbReference type="GO" id="GO:0008270">
    <property type="term" value="F:zinc ion binding"/>
    <property type="evidence" value="ECO:0007669"/>
    <property type="project" value="InterPro"/>
</dbReference>
<dbReference type="InterPro" id="IPR000477">
    <property type="entry name" value="RT_dom"/>
</dbReference>
<dbReference type="InterPro" id="IPR025960">
    <property type="entry name" value="RVT_N"/>
</dbReference>
<dbReference type="PANTHER" id="PTHR34047:SF10">
    <property type="entry name" value="GROUP II INTRON-ASSOCIATED OPEN READING FRAME"/>
    <property type="match status" value="1"/>
</dbReference>
<keyword evidence="3" id="KW-1185">Reference proteome</keyword>
<name>A0A162QS69_9CLOT</name>
<dbReference type="NCBIfam" id="TIGR04416">
    <property type="entry name" value="group_II_RT_mat"/>
    <property type="match status" value="1"/>
</dbReference>
<dbReference type="AlphaFoldDB" id="A0A162QS69"/>
<comment type="caution">
    <text evidence="2">The sequence shown here is derived from an EMBL/GenBank/DDBJ whole genome shotgun (WGS) entry which is preliminary data.</text>
</comment>
<dbReference type="EMBL" id="LWAE01000013">
    <property type="protein sequence ID" value="KZL88895.1"/>
    <property type="molecule type" value="Genomic_DNA"/>
</dbReference>
<accession>A0A162QS69</accession>
<dbReference type="PATRIC" id="fig|1121326.3.peg.5860"/>
<dbReference type="CDD" id="cd01651">
    <property type="entry name" value="RT_G2_intron"/>
    <property type="match status" value="1"/>
</dbReference>
<dbReference type="InterPro" id="IPR043502">
    <property type="entry name" value="DNA/RNA_pol_sf"/>
</dbReference>